<evidence type="ECO:0000313" key="2">
    <source>
        <dbReference type="Proteomes" id="UP000823388"/>
    </source>
</evidence>
<dbReference type="EMBL" id="CM029050">
    <property type="protein sequence ID" value="KAG2564651.1"/>
    <property type="molecule type" value="Genomic_DNA"/>
</dbReference>
<evidence type="ECO:0000313" key="1">
    <source>
        <dbReference type="EMBL" id="KAG2564651.1"/>
    </source>
</evidence>
<dbReference type="AlphaFoldDB" id="A0A8T0PQK0"/>
<reference evidence="1" key="1">
    <citation type="submission" date="2020-05" db="EMBL/GenBank/DDBJ databases">
        <title>WGS assembly of Panicum virgatum.</title>
        <authorList>
            <person name="Lovell J.T."/>
            <person name="Jenkins J."/>
            <person name="Shu S."/>
            <person name="Juenger T.E."/>
            <person name="Schmutz J."/>
        </authorList>
    </citation>
    <scope>NUCLEOTIDE SEQUENCE</scope>
    <source>
        <strain evidence="1">AP13</strain>
    </source>
</reference>
<accession>A0A8T0PQK0</accession>
<proteinExistence type="predicted"/>
<comment type="caution">
    <text evidence="1">The sequence shown here is derived from an EMBL/GenBank/DDBJ whole genome shotgun (WGS) entry which is preliminary data.</text>
</comment>
<keyword evidence="2" id="KW-1185">Reference proteome</keyword>
<organism evidence="1 2">
    <name type="scientific">Panicum virgatum</name>
    <name type="common">Blackwell switchgrass</name>
    <dbReference type="NCBI Taxonomy" id="38727"/>
    <lineage>
        <taxon>Eukaryota</taxon>
        <taxon>Viridiplantae</taxon>
        <taxon>Streptophyta</taxon>
        <taxon>Embryophyta</taxon>
        <taxon>Tracheophyta</taxon>
        <taxon>Spermatophyta</taxon>
        <taxon>Magnoliopsida</taxon>
        <taxon>Liliopsida</taxon>
        <taxon>Poales</taxon>
        <taxon>Poaceae</taxon>
        <taxon>PACMAD clade</taxon>
        <taxon>Panicoideae</taxon>
        <taxon>Panicodae</taxon>
        <taxon>Paniceae</taxon>
        <taxon>Panicinae</taxon>
        <taxon>Panicum</taxon>
        <taxon>Panicum sect. Hiantes</taxon>
    </lineage>
</organism>
<protein>
    <submittedName>
        <fullName evidence="1">Uncharacterized protein</fullName>
    </submittedName>
</protein>
<name>A0A8T0PQK0_PANVG</name>
<gene>
    <name evidence="1" type="ORF">PVAP13_7NG077467</name>
</gene>
<dbReference type="Proteomes" id="UP000823388">
    <property type="component" value="Chromosome 7N"/>
</dbReference>
<sequence>MEEIVIIQFAFSSGLRRTFIDILLGQPFLSFAHAQRCKKKLHVLHCSTKQLSTSLQRLTGKNPKMTGPSHMAICQ</sequence>